<evidence type="ECO:0000313" key="3">
    <source>
        <dbReference type="EMBL" id="OAP55702.1"/>
    </source>
</evidence>
<keyword evidence="4" id="KW-1185">Reference proteome</keyword>
<reference evidence="3 4" key="1">
    <citation type="submission" date="2016-04" db="EMBL/GenBank/DDBJ databases">
        <title>Draft genome of Fonsecaea erecta CBS 125763.</title>
        <authorList>
            <person name="Weiss V.A."/>
            <person name="Vicente V.A."/>
            <person name="Raittz R.T."/>
            <person name="Moreno L.F."/>
            <person name="De Souza E.M."/>
            <person name="Pedrosa F.O."/>
            <person name="Steffens M.B."/>
            <person name="Faoro H."/>
            <person name="Tadra-Sfeir M.Z."/>
            <person name="Najafzadeh M.J."/>
            <person name="Felipe M.S."/>
            <person name="Teixeira M."/>
            <person name="Sun J."/>
            <person name="Xi L."/>
            <person name="Gomes R."/>
            <person name="De Azevedo C.M."/>
            <person name="Salgado C.G."/>
            <person name="Da Silva M.B."/>
            <person name="Nascimento M.F."/>
            <person name="Queiroz-Telles F."/>
            <person name="Attili D.S."/>
            <person name="Gorbushina A."/>
        </authorList>
    </citation>
    <scope>NUCLEOTIDE SEQUENCE [LARGE SCALE GENOMIC DNA]</scope>
    <source>
        <strain evidence="3 4">CBS 125763</strain>
    </source>
</reference>
<protein>
    <recommendedName>
        <fullName evidence="5">Carboxylesterase family protein</fullName>
    </recommendedName>
</protein>
<dbReference type="AlphaFoldDB" id="A0A178Z7M2"/>
<evidence type="ECO:0008006" key="5">
    <source>
        <dbReference type="Google" id="ProtNLM"/>
    </source>
</evidence>
<dbReference type="Proteomes" id="UP000078343">
    <property type="component" value="Unassembled WGS sequence"/>
</dbReference>
<keyword evidence="1" id="KW-0175">Coiled coil</keyword>
<dbReference type="RefSeq" id="XP_018689069.1">
    <property type="nucleotide sequence ID" value="XM_018841360.1"/>
</dbReference>
<organism evidence="3 4">
    <name type="scientific">Fonsecaea erecta</name>
    <dbReference type="NCBI Taxonomy" id="1367422"/>
    <lineage>
        <taxon>Eukaryota</taxon>
        <taxon>Fungi</taxon>
        <taxon>Dikarya</taxon>
        <taxon>Ascomycota</taxon>
        <taxon>Pezizomycotina</taxon>
        <taxon>Eurotiomycetes</taxon>
        <taxon>Chaetothyriomycetidae</taxon>
        <taxon>Chaetothyriales</taxon>
        <taxon>Herpotrichiellaceae</taxon>
        <taxon>Fonsecaea</taxon>
    </lineage>
</organism>
<evidence type="ECO:0000313" key="4">
    <source>
        <dbReference type="Proteomes" id="UP000078343"/>
    </source>
</evidence>
<comment type="caution">
    <text evidence="3">The sequence shown here is derived from an EMBL/GenBank/DDBJ whole genome shotgun (WGS) entry which is preliminary data.</text>
</comment>
<dbReference type="OrthoDB" id="3946796at2759"/>
<feature type="compositionally biased region" description="Basic and acidic residues" evidence="2">
    <location>
        <begin position="116"/>
        <end position="127"/>
    </location>
</feature>
<feature type="compositionally biased region" description="Basic residues" evidence="2">
    <location>
        <begin position="78"/>
        <end position="88"/>
    </location>
</feature>
<evidence type="ECO:0000256" key="2">
    <source>
        <dbReference type="SAM" id="MobiDB-lite"/>
    </source>
</evidence>
<feature type="compositionally biased region" description="Basic and acidic residues" evidence="2">
    <location>
        <begin position="548"/>
        <end position="606"/>
    </location>
</feature>
<feature type="compositionally biased region" description="Polar residues" evidence="2">
    <location>
        <begin position="647"/>
        <end position="656"/>
    </location>
</feature>
<feature type="region of interest" description="Disordered" evidence="2">
    <location>
        <begin position="1"/>
        <end position="131"/>
    </location>
</feature>
<feature type="compositionally biased region" description="Basic and acidic residues" evidence="2">
    <location>
        <begin position="427"/>
        <end position="445"/>
    </location>
</feature>
<feature type="compositionally biased region" description="Low complexity" evidence="2">
    <location>
        <begin position="337"/>
        <end position="346"/>
    </location>
</feature>
<feature type="region of interest" description="Disordered" evidence="2">
    <location>
        <begin position="267"/>
        <end position="607"/>
    </location>
</feature>
<dbReference type="GeneID" id="30014022"/>
<feature type="compositionally biased region" description="Polar residues" evidence="2">
    <location>
        <begin position="371"/>
        <end position="397"/>
    </location>
</feature>
<feature type="region of interest" description="Disordered" evidence="2">
    <location>
        <begin position="620"/>
        <end position="656"/>
    </location>
</feature>
<name>A0A178Z7M2_9EURO</name>
<sequence>MRMTRAALRAQAQEEPHLIYEDADANANNSPQDDCADADADANQDLVRPPLKDITTEINPWTTDDPFTDDPIEPMQKSKSRRKARKPKHDNAAAESSQGESDEAQEPQPANANDSHQSESSEGHGRIQDTPLAVSVDQLAVQITQVTVEAVDAIQQEQAIAASNLTPQRCHTGPPKTPKFDPSVHKPMEEATSSSAADTVEDSFVEKITSRTPGRLQTLLEENKSPDSFAGQMSSRTPRIEDSVEAIDALEDAIEKISETLPALDELKMESPVKLRRNTPARVYLEPTKPPTDPQQKVSGRRPAPPPRRLPPKAGTTSGASERLKSTAGRASSNINPTAKATTAAKPARRPIVDGHKARESSSLGAAPPLSFSNSPVKNLPTTSKKQPANGALSTSKPGFVPAKSNKSPTKPKFSLPGEAVAAKLKAQREERMKREEEASNEKKAFKARPVPAKISRPSVVPRENKASQARMSIYATGGNKENVEPNPAAATQPKPRPSSLGSKTKTAEALTKTAKASSSARRTTTSATPAKPRASIMHLATGQKSTVTKDDVVQQKAKGREVFARSKAETERLEKERREKEEAARKARAEAAERGRQASREWAEKQKKKMAAAKILAAREKEKAEMGGGGGGGGGAAAATENMAAQGQTGTVVPT</sequence>
<feature type="compositionally biased region" description="Basic and acidic residues" evidence="2">
    <location>
        <begin position="351"/>
        <end position="360"/>
    </location>
</feature>
<feature type="coiled-coil region" evidence="1">
    <location>
        <begin position="240"/>
        <end position="267"/>
    </location>
</feature>
<dbReference type="STRING" id="1367422.A0A178Z7M2"/>
<gene>
    <name evidence="3" type="ORF">AYL99_09854</name>
</gene>
<feature type="compositionally biased region" description="Basic and acidic residues" evidence="2">
    <location>
        <begin position="178"/>
        <end position="189"/>
    </location>
</feature>
<accession>A0A178Z7M2</accession>
<evidence type="ECO:0000256" key="1">
    <source>
        <dbReference type="SAM" id="Coils"/>
    </source>
</evidence>
<feature type="compositionally biased region" description="Low complexity" evidence="2">
    <location>
        <begin position="503"/>
        <end position="536"/>
    </location>
</feature>
<dbReference type="EMBL" id="LVYI01000010">
    <property type="protein sequence ID" value="OAP55702.1"/>
    <property type="molecule type" value="Genomic_DNA"/>
</dbReference>
<feature type="region of interest" description="Disordered" evidence="2">
    <location>
        <begin position="161"/>
        <end position="239"/>
    </location>
</feature>
<proteinExistence type="predicted"/>
<feature type="compositionally biased region" description="Gly residues" evidence="2">
    <location>
        <begin position="627"/>
        <end position="637"/>
    </location>
</feature>